<organism evidence="3 4">
    <name type="scientific">Azospirillum formosense</name>
    <dbReference type="NCBI Taxonomy" id="861533"/>
    <lineage>
        <taxon>Bacteria</taxon>
        <taxon>Pseudomonadati</taxon>
        <taxon>Pseudomonadota</taxon>
        <taxon>Alphaproteobacteria</taxon>
        <taxon>Rhodospirillales</taxon>
        <taxon>Azospirillaceae</taxon>
        <taxon>Azospirillum</taxon>
    </lineage>
</organism>
<evidence type="ECO:0000259" key="2">
    <source>
        <dbReference type="SMART" id="SM00943"/>
    </source>
</evidence>
<evidence type="ECO:0000313" key="3">
    <source>
        <dbReference type="EMBL" id="NUB18462.1"/>
    </source>
</evidence>
<dbReference type="Pfam" id="PF09250">
    <property type="entry name" value="Prim-Pol"/>
    <property type="match status" value="1"/>
</dbReference>
<dbReference type="SUPFAM" id="SSF56747">
    <property type="entry name" value="Prim-pol domain"/>
    <property type="match status" value="1"/>
</dbReference>
<reference evidence="3 4" key="1">
    <citation type="submission" date="2019-10" db="EMBL/GenBank/DDBJ databases">
        <title>Genome sequence of Azospirillum formosense CC-Nfb-7.</title>
        <authorList>
            <person name="Ambrosini A."/>
            <person name="Sant'Anna F.H."/>
            <person name="Cassan F.D."/>
            <person name="Souza E.M."/>
            <person name="Passaglia L.M.P."/>
        </authorList>
    </citation>
    <scope>NUCLEOTIDE SEQUENCE [LARGE SCALE GENOMIC DNA]</scope>
    <source>
        <strain evidence="3 4">CC-NFb-7</strain>
    </source>
</reference>
<name>A0ABX2KRZ2_9PROT</name>
<evidence type="ECO:0000313" key="4">
    <source>
        <dbReference type="Proteomes" id="UP000639419"/>
    </source>
</evidence>
<dbReference type="SMART" id="SM00943">
    <property type="entry name" value="Prim-Pol"/>
    <property type="match status" value="1"/>
</dbReference>
<dbReference type="RefSeq" id="WP_174437767.1">
    <property type="nucleotide sequence ID" value="NZ_BAABCC010000005.1"/>
</dbReference>
<accession>A0ABX2KRZ2</accession>
<keyword evidence="4" id="KW-1185">Reference proteome</keyword>
<comment type="caution">
    <text evidence="3">The sequence shown here is derived from an EMBL/GenBank/DDBJ whole genome shotgun (WGS) entry which is preliminary data.</text>
</comment>
<evidence type="ECO:0000256" key="1">
    <source>
        <dbReference type="SAM" id="MobiDB-lite"/>
    </source>
</evidence>
<dbReference type="EMBL" id="WHOR01000018">
    <property type="protein sequence ID" value="NUB18462.1"/>
    <property type="molecule type" value="Genomic_DNA"/>
</dbReference>
<feature type="compositionally biased region" description="Basic residues" evidence="1">
    <location>
        <begin position="328"/>
        <end position="341"/>
    </location>
</feature>
<dbReference type="Proteomes" id="UP000639419">
    <property type="component" value="Unassembled WGS sequence"/>
</dbReference>
<protein>
    <recommendedName>
        <fullName evidence="2">DNA primase/polymerase bifunctional N-terminal domain-containing protein</fullName>
    </recommendedName>
</protein>
<feature type="domain" description="DNA primase/polymerase bifunctional N-terminal" evidence="2">
    <location>
        <begin position="13"/>
        <end position="182"/>
    </location>
</feature>
<proteinExistence type="predicted"/>
<dbReference type="InterPro" id="IPR015330">
    <property type="entry name" value="DNA_primase/pol_bifunc_N"/>
</dbReference>
<feature type="region of interest" description="Disordered" evidence="1">
    <location>
        <begin position="310"/>
        <end position="348"/>
    </location>
</feature>
<gene>
    <name evidence="3" type="ORF">GBZ26_04390</name>
</gene>
<dbReference type="CDD" id="cd04859">
    <property type="entry name" value="Prim_Pol"/>
    <property type="match status" value="1"/>
</dbReference>
<sequence length="565" mass="60388">MTETPGPELKEAALAHAGRGWKVFPCVSRGKVPCKEVGLFEHGVKEAASSRFWVTQLWRRWPAANVATAAGEDSGFWVLDADLKPETDEDGFRTLRELEDLFGEALPDTLGQITPSGGRHWLFRWPERAIPNSSRAKCGPGLDTRGEGGYILVAPSIHPNGKRYVWTADPDSTAIAPAPEWLVRLVIGAPDDLEWLRRALDGKALPAWLAKRLSVPKAPADAERGGPPPGSIHPYARKALEEEAQKVRTAVSGSRNSTLNEAAFNLGQFIPSGYLPRSLIEQHLSVAALACFGSDQRELIAAQKTIKSGLDGGMQHPRELPAPLVPQRRGRSGRPAPRRPLRTAAEDPQAVAAAVASARALWADGRRVDDVPGALAFLRAANAVRSWSMLRAVDHLDLTHVVPGQGRVLLHRGPAVLAAMQVWNPEATGPEVSGVLATWIDADGRTVEVEHASIGRPVPARRMFGRRGGAVRLSPLGEANMVYLAADLPLGLLCAMTCPDKAVWAVGGAVAMADVLLPDAVSDVLLLGAGDLSRERAASIAAALGNGEGRTVRVARTTAQKARVS</sequence>